<feature type="non-terminal residue" evidence="2">
    <location>
        <position position="143"/>
    </location>
</feature>
<gene>
    <name evidence="2" type="ORF">Pmar_PMAR027029</name>
</gene>
<accession>C5L5W6</accession>
<proteinExistence type="predicted"/>
<evidence type="ECO:0000313" key="3">
    <source>
        <dbReference type="Proteomes" id="UP000007800"/>
    </source>
</evidence>
<dbReference type="RefSeq" id="XP_002776061.1">
    <property type="nucleotide sequence ID" value="XM_002776015.1"/>
</dbReference>
<dbReference type="InParanoid" id="C5L5W6"/>
<dbReference type="Proteomes" id="UP000007800">
    <property type="component" value="Unassembled WGS sequence"/>
</dbReference>
<protein>
    <submittedName>
        <fullName evidence="2">Uncharacterized protein</fullName>
    </submittedName>
</protein>
<dbReference type="AlphaFoldDB" id="C5L5W6"/>
<keyword evidence="1" id="KW-0812">Transmembrane</keyword>
<organism evidence="3">
    <name type="scientific">Perkinsus marinus (strain ATCC 50983 / TXsc)</name>
    <dbReference type="NCBI Taxonomy" id="423536"/>
    <lineage>
        <taxon>Eukaryota</taxon>
        <taxon>Sar</taxon>
        <taxon>Alveolata</taxon>
        <taxon>Perkinsozoa</taxon>
        <taxon>Perkinsea</taxon>
        <taxon>Perkinsida</taxon>
        <taxon>Perkinsidae</taxon>
        <taxon>Perkinsus</taxon>
    </lineage>
</organism>
<reference evidence="2 3" key="1">
    <citation type="submission" date="2008-07" db="EMBL/GenBank/DDBJ databases">
        <authorList>
            <person name="El-Sayed N."/>
            <person name="Caler E."/>
            <person name="Inman J."/>
            <person name="Amedeo P."/>
            <person name="Hass B."/>
            <person name="Wortman J."/>
        </authorList>
    </citation>
    <scope>NUCLEOTIDE SEQUENCE [LARGE SCALE GENOMIC DNA]</scope>
    <source>
        <strain evidence="3">ATCC 50983 / TXsc</strain>
    </source>
</reference>
<evidence type="ECO:0000313" key="2">
    <source>
        <dbReference type="EMBL" id="EER07877.1"/>
    </source>
</evidence>
<keyword evidence="1" id="KW-0472">Membrane</keyword>
<dbReference type="EMBL" id="GG679588">
    <property type="protein sequence ID" value="EER07877.1"/>
    <property type="molecule type" value="Genomic_DNA"/>
</dbReference>
<keyword evidence="3" id="KW-1185">Reference proteome</keyword>
<feature type="transmembrane region" description="Helical" evidence="1">
    <location>
        <begin position="120"/>
        <end position="140"/>
    </location>
</feature>
<keyword evidence="1" id="KW-1133">Transmembrane helix</keyword>
<dbReference type="GeneID" id="9043323"/>
<name>C5L5W6_PERM5</name>
<evidence type="ECO:0000256" key="1">
    <source>
        <dbReference type="SAM" id="Phobius"/>
    </source>
</evidence>
<sequence length="143" mass="16248">MSTSYSFTDLLRQQTISVSPEKELITNDCGKSQSGEKYRKDNLDGVVEDLDANMTSEEISEDGEPARRPLSIMSIAICKEAMEILAPIHYLICFVVLRSVNPKLHDTFWDMTDEEFMRGIRRLLVDIVAEVGVFMLLVVAMKR</sequence>